<evidence type="ECO:0000256" key="1">
    <source>
        <dbReference type="ARBA" id="ARBA00004651"/>
    </source>
</evidence>
<keyword evidence="6 8" id="KW-1133">Transmembrane helix</keyword>
<sequence length="225" mass="24634">MSLTEILEPLQRPLFTLLDTPFSWVEVLGFGSGALCVWLVARQHIANWPIGIANNIFFILLFTDAALYADAGLQVVFIVLAVFGWRAWLRGGGPGTSDALAVRRTTRTEWLWLAAAGAAGTAGIAILLDRATDSQVPFWDALTTALSLVATYGQCRKLVESWWIWIAADIVYIPLYAYKELYLTSILYAGFLALCVVGLRNWQRAEAATRLDAVAGARPAREAAA</sequence>
<dbReference type="GO" id="GO:0005886">
    <property type="term" value="C:plasma membrane"/>
    <property type="evidence" value="ECO:0007669"/>
    <property type="project" value="UniProtKB-SubCell"/>
</dbReference>
<evidence type="ECO:0000256" key="3">
    <source>
        <dbReference type="ARBA" id="ARBA00022448"/>
    </source>
</evidence>
<evidence type="ECO:0000313" key="10">
    <source>
        <dbReference type="Proteomes" id="UP001165378"/>
    </source>
</evidence>
<evidence type="ECO:0000256" key="4">
    <source>
        <dbReference type="ARBA" id="ARBA00022475"/>
    </source>
</evidence>
<evidence type="ECO:0000256" key="7">
    <source>
        <dbReference type="ARBA" id="ARBA00023136"/>
    </source>
</evidence>
<organism evidence="9 10">
    <name type="scientific">Yinghuangia soli</name>
    <dbReference type="NCBI Taxonomy" id="2908204"/>
    <lineage>
        <taxon>Bacteria</taxon>
        <taxon>Bacillati</taxon>
        <taxon>Actinomycetota</taxon>
        <taxon>Actinomycetes</taxon>
        <taxon>Kitasatosporales</taxon>
        <taxon>Streptomycetaceae</taxon>
        <taxon>Yinghuangia</taxon>
    </lineage>
</organism>
<evidence type="ECO:0000256" key="6">
    <source>
        <dbReference type="ARBA" id="ARBA00022989"/>
    </source>
</evidence>
<dbReference type="NCBIfam" id="TIGR01528">
    <property type="entry name" value="NMN_trans_PnuC"/>
    <property type="match status" value="1"/>
</dbReference>
<proteinExistence type="inferred from homology"/>
<dbReference type="Pfam" id="PF04973">
    <property type="entry name" value="NMN_transporter"/>
    <property type="match status" value="1"/>
</dbReference>
<feature type="transmembrane region" description="Helical" evidence="8">
    <location>
        <begin position="185"/>
        <end position="202"/>
    </location>
</feature>
<evidence type="ECO:0000313" key="9">
    <source>
        <dbReference type="EMBL" id="MCF2530940.1"/>
    </source>
</evidence>
<dbReference type="PANTHER" id="PTHR36122:SF2">
    <property type="entry name" value="NICOTINAMIDE RIBOSIDE TRANSPORTER PNUC"/>
    <property type="match status" value="1"/>
</dbReference>
<dbReference type="InterPro" id="IPR006419">
    <property type="entry name" value="NMN_transpt_PnuC"/>
</dbReference>
<keyword evidence="10" id="KW-1185">Reference proteome</keyword>
<reference evidence="9" key="1">
    <citation type="submission" date="2022-01" db="EMBL/GenBank/DDBJ databases">
        <title>Genome-Based Taxonomic Classification of the Phylum Actinobacteria.</title>
        <authorList>
            <person name="Gao Y."/>
        </authorList>
    </citation>
    <scope>NUCLEOTIDE SEQUENCE</scope>
    <source>
        <strain evidence="9">KLBMP 8922</strain>
    </source>
</reference>
<feature type="transmembrane region" description="Helical" evidence="8">
    <location>
        <begin position="110"/>
        <end position="128"/>
    </location>
</feature>
<keyword evidence="3" id="KW-0813">Transport</keyword>
<protein>
    <submittedName>
        <fullName evidence="9">Nicotinamide riboside transporter PnuC</fullName>
    </submittedName>
</protein>
<keyword evidence="4" id="KW-1003">Cell membrane</keyword>
<feature type="transmembrane region" description="Helical" evidence="8">
    <location>
        <begin position="48"/>
        <end position="65"/>
    </location>
</feature>
<dbReference type="RefSeq" id="WP_235055607.1">
    <property type="nucleotide sequence ID" value="NZ_JAKFHA010000019.1"/>
</dbReference>
<keyword evidence="5 8" id="KW-0812">Transmembrane</keyword>
<comment type="subcellular location">
    <subcellularLocation>
        <location evidence="1">Cell membrane</location>
        <topology evidence="1">Multi-pass membrane protein</topology>
    </subcellularLocation>
</comment>
<comment type="similarity">
    <text evidence="2">Belongs to the nicotinamide ribonucleoside (NR) uptake permease (TC 4.B.1) family.</text>
</comment>
<gene>
    <name evidence="9" type="primary">pnuC</name>
    <name evidence="9" type="ORF">LZ495_27515</name>
</gene>
<dbReference type="AlphaFoldDB" id="A0AA41U2Q4"/>
<evidence type="ECO:0000256" key="2">
    <source>
        <dbReference type="ARBA" id="ARBA00006669"/>
    </source>
</evidence>
<keyword evidence="7 8" id="KW-0472">Membrane</keyword>
<dbReference type="PANTHER" id="PTHR36122">
    <property type="entry name" value="NICOTINAMIDE RIBOSIDE TRANSPORTER PNUC"/>
    <property type="match status" value="1"/>
</dbReference>
<dbReference type="GO" id="GO:0034257">
    <property type="term" value="F:nicotinamide riboside transmembrane transporter activity"/>
    <property type="evidence" value="ECO:0007669"/>
    <property type="project" value="InterPro"/>
</dbReference>
<dbReference type="Proteomes" id="UP001165378">
    <property type="component" value="Unassembled WGS sequence"/>
</dbReference>
<feature type="transmembrane region" description="Helical" evidence="8">
    <location>
        <begin position="71"/>
        <end position="89"/>
    </location>
</feature>
<feature type="transmembrane region" description="Helical" evidence="8">
    <location>
        <begin position="22"/>
        <end position="41"/>
    </location>
</feature>
<dbReference type="EMBL" id="JAKFHA010000019">
    <property type="protein sequence ID" value="MCF2530940.1"/>
    <property type="molecule type" value="Genomic_DNA"/>
</dbReference>
<name>A0AA41U2Q4_9ACTN</name>
<accession>A0AA41U2Q4</accession>
<comment type="caution">
    <text evidence="9">The sequence shown here is derived from an EMBL/GenBank/DDBJ whole genome shotgun (WGS) entry which is preliminary data.</text>
</comment>
<evidence type="ECO:0000256" key="5">
    <source>
        <dbReference type="ARBA" id="ARBA00022692"/>
    </source>
</evidence>
<evidence type="ECO:0000256" key="8">
    <source>
        <dbReference type="SAM" id="Phobius"/>
    </source>
</evidence>